<dbReference type="InParanoid" id="G0MQY6"/>
<dbReference type="STRING" id="135651.G0MQY6"/>
<dbReference type="Proteomes" id="UP000008068">
    <property type="component" value="Unassembled WGS sequence"/>
</dbReference>
<organism evidence="3">
    <name type="scientific">Caenorhabditis brenneri</name>
    <name type="common">Nematode worm</name>
    <dbReference type="NCBI Taxonomy" id="135651"/>
    <lineage>
        <taxon>Eukaryota</taxon>
        <taxon>Metazoa</taxon>
        <taxon>Ecdysozoa</taxon>
        <taxon>Nematoda</taxon>
        <taxon>Chromadorea</taxon>
        <taxon>Rhabditida</taxon>
        <taxon>Rhabditina</taxon>
        <taxon>Rhabditomorpha</taxon>
        <taxon>Rhabditoidea</taxon>
        <taxon>Rhabditidae</taxon>
        <taxon>Peloderinae</taxon>
        <taxon>Caenorhabditis</taxon>
    </lineage>
</organism>
<proteinExistence type="predicted"/>
<feature type="compositionally biased region" description="Polar residues" evidence="1">
    <location>
        <begin position="216"/>
        <end position="234"/>
    </location>
</feature>
<evidence type="ECO:0000313" key="3">
    <source>
        <dbReference type="Proteomes" id="UP000008068"/>
    </source>
</evidence>
<evidence type="ECO:0000313" key="2">
    <source>
        <dbReference type="EMBL" id="EGT42091.1"/>
    </source>
</evidence>
<evidence type="ECO:0000256" key="1">
    <source>
        <dbReference type="SAM" id="MobiDB-lite"/>
    </source>
</evidence>
<name>G0MQY6_CAEBE</name>
<protein>
    <submittedName>
        <fullName evidence="2">Uncharacterized protein</fullName>
    </submittedName>
</protein>
<feature type="compositionally biased region" description="Polar residues" evidence="1">
    <location>
        <begin position="334"/>
        <end position="357"/>
    </location>
</feature>
<sequence>MQNNGVAHGNIVDNDDVIIIEDNTAHNNPQEPEILEISDDEVEVLALVKPKRNPQSIQQVSGGVCPKFAVSAAQRSQVRVDLTQSDNVPGVGRMGMEVEETVDDEEDSDVEETNIDTSSTESMLNFIMGTPNEPSTSAAGTAPTTFRTPVGFHQIKKRLTGNPGSSNEPSTSSGSSAPVENPQIKKKLTVHPIAPTPAKRRCLRSTETVQNERARPRSSQENQQCSAGPSSSSAPLKPITADAPSTSESITAPIAQSSSRRSTRTVLVPKESENKENVPKTLEPGPSSASEASSSKPALQRQCPEAETDAGTASTTFRTPIGVQQMKKRLTGNPGISNEPSTSSGSSAPVENPQIKTKLTVHPIAPTPAKRICVRSIETVQNERALPRTSQGNQQNSAGPSTSSASFEAIQVDAPSTSGAGPAPLAQHLPRRSTRTVVAPKESENKENVPETLEPGPSSMQKPGPSPASENLPFNPAPQRQSPKIKKDEKPIEVGSAPKPIAIGAAILGEENKNKIFYFPRTPAVPTGLRRTPFNGELPKDIRRKCEYSKIMRKLKIQKDVNFLKSIPEGKMIKSVLGNEEEKPAKATYPGDPSKNDPKGVATLEKFLGDTPDQAYMNLKDKEEKVWSAEKLEEHLEGDEGRKEAFYRFKFLSS</sequence>
<dbReference type="AlphaFoldDB" id="G0MQY6"/>
<reference evidence="3" key="1">
    <citation type="submission" date="2011-07" db="EMBL/GenBank/DDBJ databases">
        <authorList>
            <consortium name="Caenorhabditis brenneri Sequencing and Analysis Consortium"/>
            <person name="Wilson R.K."/>
        </authorList>
    </citation>
    <scope>NUCLEOTIDE SEQUENCE [LARGE SCALE GENOMIC DNA]</scope>
    <source>
        <strain evidence="3">PB2801</strain>
    </source>
</reference>
<feature type="compositionally biased region" description="Polar residues" evidence="1">
    <location>
        <begin position="243"/>
        <end position="256"/>
    </location>
</feature>
<feature type="compositionally biased region" description="Low complexity" evidence="1">
    <location>
        <begin position="161"/>
        <end position="176"/>
    </location>
</feature>
<dbReference type="HOGENOM" id="CLU_419341_0_0_1"/>
<gene>
    <name evidence="2" type="ORF">CAEBREN_22488</name>
</gene>
<keyword evidence="3" id="KW-1185">Reference proteome</keyword>
<feature type="compositionally biased region" description="Polar residues" evidence="1">
    <location>
        <begin position="378"/>
        <end position="406"/>
    </location>
</feature>
<accession>G0MQY6</accession>
<feature type="region of interest" description="Disordered" evidence="1">
    <location>
        <begin position="577"/>
        <end position="599"/>
    </location>
</feature>
<dbReference type="EMBL" id="GL379808">
    <property type="protein sequence ID" value="EGT42091.1"/>
    <property type="molecule type" value="Genomic_DNA"/>
</dbReference>
<feature type="region of interest" description="Disordered" evidence="1">
    <location>
        <begin position="156"/>
        <end position="491"/>
    </location>
</feature>